<comment type="subcellular location">
    <subcellularLocation>
        <location evidence="1">Virion</location>
    </subcellularLocation>
</comment>
<evidence type="ECO:0000256" key="1">
    <source>
        <dbReference type="ARBA" id="ARBA00004328"/>
    </source>
</evidence>
<evidence type="ECO:0000313" key="6">
    <source>
        <dbReference type="RefSeq" id="XP_070320445.1"/>
    </source>
</evidence>
<dbReference type="RefSeq" id="XP_070320445.1">
    <property type="nucleotide sequence ID" value="XM_070464344.1"/>
</dbReference>
<dbReference type="GeneID" id="139034079"/>
<feature type="region of interest" description="Disordered" evidence="2">
    <location>
        <begin position="1"/>
        <end position="29"/>
    </location>
</feature>
<accession>A0ABM4HXZ7</accession>
<gene>
    <name evidence="6" type="primary">LOC139034079</name>
</gene>
<dbReference type="InterPro" id="IPR000328">
    <property type="entry name" value="GP41-like"/>
</dbReference>
<keyword evidence="3" id="KW-0812">Transmembrane</keyword>
<feature type="domain" description="Retroviral envelope protein GP41-like" evidence="4">
    <location>
        <begin position="474"/>
        <end position="668"/>
    </location>
</feature>
<feature type="transmembrane region" description="Helical" evidence="3">
    <location>
        <begin position="623"/>
        <end position="644"/>
    </location>
</feature>
<evidence type="ECO:0000313" key="5">
    <source>
        <dbReference type="Proteomes" id="UP001652640"/>
    </source>
</evidence>
<evidence type="ECO:0000256" key="2">
    <source>
        <dbReference type="SAM" id="MobiDB-lite"/>
    </source>
</evidence>
<proteinExistence type="predicted"/>
<keyword evidence="3" id="KW-1133">Transmembrane helix</keyword>
<evidence type="ECO:0000256" key="3">
    <source>
        <dbReference type="SAM" id="Phobius"/>
    </source>
</evidence>
<organism evidence="5 6">
    <name type="scientific">Odocoileus virginianus</name>
    <name type="common">White-tailed deer</name>
    <dbReference type="NCBI Taxonomy" id="9874"/>
    <lineage>
        <taxon>Eukaryota</taxon>
        <taxon>Metazoa</taxon>
        <taxon>Chordata</taxon>
        <taxon>Craniata</taxon>
        <taxon>Vertebrata</taxon>
        <taxon>Euteleostomi</taxon>
        <taxon>Mammalia</taxon>
        <taxon>Eutheria</taxon>
        <taxon>Laurasiatheria</taxon>
        <taxon>Artiodactyla</taxon>
        <taxon>Ruminantia</taxon>
        <taxon>Pecora</taxon>
        <taxon>Cervidae</taxon>
        <taxon>Odocoileinae</taxon>
        <taxon>Odocoileus</taxon>
    </lineage>
</organism>
<protein>
    <submittedName>
        <fullName evidence="6">LOW QUALITY PROTEIN: endogenous retrovirus group K member 8 Env polyprotein-like</fullName>
    </submittedName>
</protein>
<name>A0ABM4HXZ7_ODOVR</name>
<dbReference type="PANTHER" id="PTHR34313">
    <property type="entry name" value="ENDOGENOUS RETROVIRUS GROUP K MEMBER 113 ENV POLYPROTEIN-RELATED"/>
    <property type="match status" value="1"/>
</dbReference>
<keyword evidence="3" id="KW-0472">Membrane</keyword>
<dbReference type="PANTHER" id="PTHR34313:SF2">
    <property type="entry name" value="ENDOGENOUS RETROVIRUS GROUP K MEMBER 21 ENV POLYPROTEIN-LIKE"/>
    <property type="match status" value="1"/>
</dbReference>
<dbReference type="Proteomes" id="UP001652640">
    <property type="component" value="Unplaced"/>
</dbReference>
<reference evidence="6" key="1">
    <citation type="submission" date="2025-08" db="UniProtKB">
        <authorList>
            <consortium name="RefSeq"/>
        </authorList>
    </citation>
    <scope>IDENTIFICATION</scope>
    <source>
        <tissue evidence="6">Tongue muscle</tissue>
    </source>
</reference>
<evidence type="ECO:0000259" key="4">
    <source>
        <dbReference type="Pfam" id="PF00517"/>
    </source>
</evidence>
<sequence length="680" mass="76114">MSQSPRHPVPPLLRPQKKKDTPLPLPPPPTWKVQQTLKQPAAEILEEQTATSPHTHMGCRQAQGIASLQGSSASPERVFIAMLALLSCQASATSSTSEKYWAYFPDPPTFQVVTWNSDPIRVNTDQPHLLGGSYTSYDKDHYPINFNYTFRGLTDDLPLCFNLPHSHTSDLITPSKEGCVGASKKAILTDSPASKFSDKTGDRLVWILQARMPGVLDPYKSLFLNAPPKYPNCIDVAPSDVIWKTIDNRLGYLVWKSCTYNSKIDYRIPGGGNYSVQDWSNPNPSQDPGSVPDHVNRFSNWKNDSLPWPLVASRWYYNQFVPPMLSYTTKGKTFWQPEIWRALAATSLVTLSRPENDSTYSVLACLPSPYVFLFTNDSKRLHIQMNYSGGPNIVYCEQCMLSSCLTPQYNICSFVVLQRPPYLMVPVTVNAYWYDNYGLAVLQQLQDLMRSRRFVGLLILGISALITAITSVTVAAISLTQQVHTAQYVNDMSKNVSLALAMQEIIDRKLEVKIDALEEAVMHIGTELQALRVKLALSCHADYQWICVTPLKVNDTDYNWERIKNHISGVWNSSSISLDLGKLHGQIKTLEHSRLDFTAAGAANDFFHTFSNFITGKNILSTILSYATVAALVLLLIIILPCIVRTLRQSTQKLATEIHLAVLKSKKGRDAGSQHTRPYP</sequence>
<keyword evidence="5" id="KW-1185">Reference proteome</keyword>
<dbReference type="InterPro" id="IPR051255">
    <property type="entry name" value="Retroviral_env_glycoprotein"/>
</dbReference>
<dbReference type="Pfam" id="PF00517">
    <property type="entry name" value="GP41"/>
    <property type="match status" value="1"/>
</dbReference>
<feature type="transmembrane region" description="Helical" evidence="3">
    <location>
        <begin position="454"/>
        <end position="479"/>
    </location>
</feature>